<dbReference type="EMBL" id="HACG01022015">
    <property type="protein sequence ID" value="CEK68880.1"/>
    <property type="molecule type" value="Transcribed_RNA"/>
</dbReference>
<feature type="region of interest" description="Disordered" evidence="1">
    <location>
        <begin position="28"/>
        <end position="50"/>
    </location>
</feature>
<gene>
    <name evidence="2" type="primary">ORF68081</name>
</gene>
<name>A0A0B6ZMD8_9EUPU</name>
<sequence length="50" mass="5450">MGLGDSAAYTCGTPKQYPGHILLDCRQNGNIANRNNPSETILQNKTMGER</sequence>
<evidence type="ECO:0000313" key="2">
    <source>
        <dbReference type="EMBL" id="CEK68880.1"/>
    </source>
</evidence>
<accession>A0A0B6ZMD8</accession>
<reference evidence="2" key="1">
    <citation type="submission" date="2014-12" db="EMBL/GenBank/DDBJ databases">
        <title>Insight into the proteome of Arion vulgaris.</title>
        <authorList>
            <person name="Aradska J."/>
            <person name="Bulat T."/>
            <person name="Smidak R."/>
            <person name="Sarate P."/>
            <person name="Gangsoo J."/>
            <person name="Sialana F."/>
            <person name="Bilban M."/>
            <person name="Lubec G."/>
        </authorList>
    </citation>
    <scope>NUCLEOTIDE SEQUENCE</scope>
    <source>
        <tissue evidence="2">Skin</tissue>
    </source>
</reference>
<protein>
    <submittedName>
        <fullName evidence="2">Uncharacterized protein</fullName>
    </submittedName>
</protein>
<organism evidence="2">
    <name type="scientific">Arion vulgaris</name>
    <dbReference type="NCBI Taxonomy" id="1028688"/>
    <lineage>
        <taxon>Eukaryota</taxon>
        <taxon>Metazoa</taxon>
        <taxon>Spiralia</taxon>
        <taxon>Lophotrochozoa</taxon>
        <taxon>Mollusca</taxon>
        <taxon>Gastropoda</taxon>
        <taxon>Heterobranchia</taxon>
        <taxon>Euthyneura</taxon>
        <taxon>Panpulmonata</taxon>
        <taxon>Eupulmonata</taxon>
        <taxon>Stylommatophora</taxon>
        <taxon>Helicina</taxon>
        <taxon>Arionoidea</taxon>
        <taxon>Arionidae</taxon>
        <taxon>Arion</taxon>
    </lineage>
</organism>
<evidence type="ECO:0000256" key="1">
    <source>
        <dbReference type="SAM" id="MobiDB-lite"/>
    </source>
</evidence>
<dbReference type="AlphaFoldDB" id="A0A0B6ZMD8"/>
<proteinExistence type="predicted"/>